<dbReference type="GO" id="GO:0005506">
    <property type="term" value="F:iron ion binding"/>
    <property type="evidence" value="ECO:0007669"/>
    <property type="project" value="InterPro"/>
</dbReference>
<evidence type="ECO:0000256" key="11">
    <source>
        <dbReference type="PIRSR" id="PIRSR602401-1"/>
    </source>
</evidence>
<dbReference type="GO" id="GO:0016705">
    <property type="term" value="F:oxidoreductase activity, acting on paired donors, with incorporation or reduction of molecular oxygen"/>
    <property type="evidence" value="ECO:0007669"/>
    <property type="project" value="InterPro"/>
</dbReference>
<evidence type="ECO:0000256" key="5">
    <source>
        <dbReference type="ARBA" id="ARBA00022723"/>
    </source>
</evidence>
<dbReference type="Gene3D" id="2.40.50.140">
    <property type="entry name" value="Nucleic acid-binding proteins"/>
    <property type="match status" value="1"/>
</dbReference>
<dbReference type="InterPro" id="IPR006032">
    <property type="entry name" value="Ribosomal_uS12"/>
</dbReference>
<dbReference type="GO" id="GO:0003735">
    <property type="term" value="F:structural constituent of ribosome"/>
    <property type="evidence" value="ECO:0007669"/>
    <property type="project" value="InterPro"/>
</dbReference>
<evidence type="ECO:0000313" key="14">
    <source>
        <dbReference type="EMBL" id="KAD3336913.1"/>
    </source>
</evidence>
<dbReference type="GO" id="GO:0006412">
    <property type="term" value="P:translation"/>
    <property type="evidence" value="ECO:0007669"/>
    <property type="project" value="InterPro"/>
</dbReference>
<evidence type="ECO:0000313" key="15">
    <source>
        <dbReference type="Proteomes" id="UP000326396"/>
    </source>
</evidence>
<protein>
    <recommendedName>
        <fullName evidence="16">40S ribosomal protein S23</fullName>
    </recommendedName>
</protein>
<comment type="similarity">
    <text evidence="2">Belongs to the universal ribosomal protein uS12 family.</text>
</comment>
<evidence type="ECO:0000256" key="8">
    <source>
        <dbReference type="ARBA" id="ARBA00023004"/>
    </source>
</evidence>
<dbReference type="GO" id="GO:0004497">
    <property type="term" value="F:monooxygenase activity"/>
    <property type="evidence" value="ECO:0007669"/>
    <property type="project" value="UniProtKB-KW"/>
</dbReference>
<dbReference type="Gene3D" id="1.10.630.10">
    <property type="entry name" value="Cytochrome P450"/>
    <property type="match status" value="1"/>
</dbReference>
<keyword evidence="7 12" id="KW-0560">Oxidoreductase</keyword>
<dbReference type="FunFam" id="1.10.630.10:FF:000126">
    <property type="entry name" value="Predicted protein"/>
    <property type="match status" value="1"/>
</dbReference>
<dbReference type="Pfam" id="PF00067">
    <property type="entry name" value="p450"/>
    <property type="match status" value="1"/>
</dbReference>
<name>A0A5N6M967_9ASTR</name>
<keyword evidence="10" id="KW-0687">Ribonucleoprotein</keyword>
<dbReference type="PROSITE" id="PS00055">
    <property type="entry name" value="RIBOSOMAL_S12"/>
    <property type="match status" value="1"/>
</dbReference>
<evidence type="ECO:0000256" key="2">
    <source>
        <dbReference type="ARBA" id="ARBA00005657"/>
    </source>
</evidence>
<keyword evidence="8 11" id="KW-0408">Iron</keyword>
<keyword evidence="13" id="KW-0812">Transmembrane</keyword>
<dbReference type="InterPro" id="IPR002401">
    <property type="entry name" value="Cyt_P450_E_grp-I"/>
</dbReference>
<evidence type="ECO:0000256" key="10">
    <source>
        <dbReference type="ARBA" id="ARBA00023274"/>
    </source>
</evidence>
<evidence type="ECO:0000256" key="7">
    <source>
        <dbReference type="ARBA" id="ARBA00023002"/>
    </source>
</evidence>
<dbReference type="AlphaFoldDB" id="A0A5N6M967"/>
<sequence>MDVTFLQDYNLHFPTFFVLTTFVLLVLKQTKLFFFKKRENLPPTPPQLPIIGNLHQVDGDRPHVSLANLAKTYGPLMSLHFGQQLVVVASSPEAAMQILKTKDHLLSSRVVPNSVKQEHLLPHSIMWSECNQTWKTLRALCRTELFSAKALEAQSRLRNEKLHKLLDFLHKKQGEVIDIKDVVFITLFNTLTSIIFGKDFLDLNDEHGTRNGLKVSLLKVLELATKLDLASFYPILERFDLHGIRRGTMKQFDKIFACWEDLIEERRVQVNSSTWSSNQANTFLDTLLENRFTNNQINQFITELLLAGANTTTSMVTWAMSELVRHQEIKSKIEEEMQKEINTHEITNIQLSKLNYLQAFIKEAFRLHPPVPLLLPHMAVETCEVMNYKIPKNSKIFVNVWAMGRDPKIWDEPLSFKPERFLDSKHDFKGQDFELIPFGSGRRMCPGWPSGFRSLEFILTSLIREFDWTLPNGDDPLLLDMNEKFGMALHKVIPLKLILKQKHVYQCTYAAASSSKSRRNLHASGRSLNLANMGKTHGMGAGRKLKSHRRRQRWADKSYKKSHLGNEWKKPFAGSSHAKGIVLEKIGIEAKQPNSAIRKCARVQLIKNGKKIAAFVPNDGCLNYIEENDEVLIAGFGRKGHAVGDIPGVRFKVVKVSGVSLLALFKEKKEKPRS</sequence>
<keyword evidence="6" id="KW-0689">Ribosomal protein</keyword>
<proteinExistence type="inferred from homology"/>
<evidence type="ECO:0000256" key="12">
    <source>
        <dbReference type="RuleBase" id="RU000461"/>
    </source>
</evidence>
<dbReference type="GO" id="GO:0015935">
    <property type="term" value="C:small ribosomal subunit"/>
    <property type="evidence" value="ECO:0007669"/>
    <property type="project" value="InterPro"/>
</dbReference>
<dbReference type="InterPro" id="IPR017972">
    <property type="entry name" value="Cyt_P450_CS"/>
</dbReference>
<keyword evidence="15" id="KW-1185">Reference proteome</keyword>
<keyword evidence="13" id="KW-0472">Membrane</keyword>
<gene>
    <name evidence="14" type="ORF">E3N88_32432</name>
</gene>
<comment type="cofactor">
    <cofactor evidence="1 11">
        <name>heme</name>
        <dbReference type="ChEBI" id="CHEBI:30413"/>
    </cofactor>
</comment>
<feature type="transmembrane region" description="Helical" evidence="13">
    <location>
        <begin position="12"/>
        <end position="28"/>
    </location>
</feature>
<organism evidence="14 15">
    <name type="scientific">Mikania micrantha</name>
    <name type="common">bitter vine</name>
    <dbReference type="NCBI Taxonomy" id="192012"/>
    <lineage>
        <taxon>Eukaryota</taxon>
        <taxon>Viridiplantae</taxon>
        <taxon>Streptophyta</taxon>
        <taxon>Embryophyta</taxon>
        <taxon>Tracheophyta</taxon>
        <taxon>Spermatophyta</taxon>
        <taxon>Magnoliopsida</taxon>
        <taxon>eudicotyledons</taxon>
        <taxon>Gunneridae</taxon>
        <taxon>Pentapetalae</taxon>
        <taxon>asterids</taxon>
        <taxon>campanulids</taxon>
        <taxon>Asterales</taxon>
        <taxon>Asteraceae</taxon>
        <taxon>Asteroideae</taxon>
        <taxon>Heliantheae alliance</taxon>
        <taxon>Eupatorieae</taxon>
        <taxon>Mikania</taxon>
    </lineage>
</organism>
<dbReference type="PROSITE" id="PS00086">
    <property type="entry name" value="CYTOCHROME_P450"/>
    <property type="match status" value="1"/>
</dbReference>
<keyword evidence="13" id="KW-1133">Transmembrane helix</keyword>
<comment type="caution">
    <text evidence="14">The sequence shown here is derived from an EMBL/GenBank/DDBJ whole genome shotgun (WGS) entry which is preliminary data.</text>
</comment>
<dbReference type="InterPro" id="IPR005680">
    <property type="entry name" value="Ribosomal_uS12_euk/arc"/>
</dbReference>
<evidence type="ECO:0000256" key="6">
    <source>
        <dbReference type="ARBA" id="ARBA00022980"/>
    </source>
</evidence>
<evidence type="ECO:0000256" key="13">
    <source>
        <dbReference type="SAM" id="Phobius"/>
    </source>
</evidence>
<keyword evidence="9 12" id="KW-0503">Monooxygenase</keyword>
<dbReference type="PANTHER" id="PTHR47950:SF49">
    <property type="entry name" value="CYTOCHROME P450"/>
    <property type="match status" value="1"/>
</dbReference>
<dbReference type="SUPFAM" id="SSF50249">
    <property type="entry name" value="Nucleic acid-binding proteins"/>
    <property type="match status" value="1"/>
</dbReference>
<dbReference type="Proteomes" id="UP000326396">
    <property type="component" value="Linkage Group LG6"/>
</dbReference>
<accession>A0A5N6M967</accession>
<evidence type="ECO:0000256" key="4">
    <source>
        <dbReference type="ARBA" id="ARBA00022617"/>
    </source>
</evidence>
<dbReference type="PRINTS" id="PR00385">
    <property type="entry name" value="P450"/>
</dbReference>
<evidence type="ECO:0000256" key="1">
    <source>
        <dbReference type="ARBA" id="ARBA00001971"/>
    </source>
</evidence>
<reference evidence="14 15" key="1">
    <citation type="submission" date="2019-05" db="EMBL/GenBank/DDBJ databases">
        <title>Mikania micrantha, genome provides insights into the molecular mechanism of rapid growth.</title>
        <authorList>
            <person name="Liu B."/>
        </authorList>
    </citation>
    <scope>NUCLEOTIDE SEQUENCE [LARGE SCALE GENOMIC DNA]</scope>
    <source>
        <strain evidence="14">NLD-2019</strain>
        <tissue evidence="14">Leaf</tissue>
    </source>
</reference>
<dbReference type="EMBL" id="SZYD01000016">
    <property type="protein sequence ID" value="KAD3336913.1"/>
    <property type="molecule type" value="Genomic_DNA"/>
</dbReference>
<keyword evidence="5 11" id="KW-0479">Metal-binding</keyword>
<dbReference type="GO" id="GO:0020037">
    <property type="term" value="F:heme binding"/>
    <property type="evidence" value="ECO:0007669"/>
    <property type="project" value="InterPro"/>
</dbReference>
<dbReference type="PRINTS" id="PR00463">
    <property type="entry name" value="EP450I"/>
</dbReference>
<feature type="binding site" description="axial binding residue" evidence="11">
    <location>
        <position position="445"/>
    </location>
    <ligand>
        <name>heme</name>
        <dbReference type="ChEBI" id="CHEBI:30413"/>
    </ligand>
    <ligandPart>
        <name>Fe</name>
        <dbReference type="ChEBI" id="CHEBI:18248"/>
    </ligandPart>
</feature>
<dbReference type="InterPro" id="IPR036396">
    <property type="entry name" value="Cyt_P450_sf"/>
</dbReference>
<evidence type="ECO:0000256" key="3">
    <source>
        <dbReference type="ARBA" id="ARBA00010617"/>
    </source>
</evidence>
<dbReference type="OrthoDB" id="1877779at2759"/>
<evidence type="ECO:0000256" key="9">
    <source>
        <dbReference type="ARBA" id="ARBA00023033"/>
    </source>
</evidence>
<dbReference type="InterPro" id="IPR001128">
    <property type="entry name" value="Cyt_P450"/>
</dbReference>
<dbReference type="Pfam" id="PF00164">
    <property type="entry name" value="Ribosom_S12_S23"/>
    <property type="match status" value="1"/>
</dbReference>
<keyword evidence="4 11" id="KW-0349">Heme</keyword>
<dbReference type="NCBIfam" id="TIGR00982">
    <property type="entry name" value="uS12_E_A"/>
    <property type="match status" value="1"/>
</dbReference>
<dbReference type="FunFam" id="2.40.50.140:FF:000007">
    <property type="entry name" value="40S ribosomal protein S23"/>
    <property type="match status" value="1"/>
</dbReference>
<dbReference type="InterPro" id="IPR012340">
    <property type="entry name" value="NA-bd_OB-fold"/>
</dbReference>
<comment type="similarity">
    <text evidence="3 12">Belongs to the cytochrome P450 family.</text>
</comment>
<dbReference type="CDD" id="cd03367">
    <property type="entry name" value="Ribosomal_S23"/>
    <property type="match status" value="1"/>
</dbReference>
<dbReference type="PANTHER" id="PTHR47950">
    <property type="entry name" value="CYTOCHROME P450, FAMILY 76, SUBFAMILY C, POLYPEPTIDE 5-RELATED"/>
    <property type="match status" value="1"/>
</dbReference>
<dbReference type="SUPFAM" id="SSF48264">
    <property type="entry name" value="Cytochrome P450"/>
    <property type="match status" value="1"/>
</dbReference>
<evidence type="ECO:0008006" key="16">
    <source>
        <dbReference type="Google" id="ProtNLM"/>
    </source>
</evidence>